<organism evidence="1 2">
    <name type="scientific">Ascobolus immersus RN42</name>
    <dbReference type="NCBI Taxonomy" id="1160509"/>
    <lineage>
        <taxon>Eukaryota</taxon>
        <taxon>Fungi</taxon>
        <taxon>Dikarya</taxon>
        <taxon>Ascomycota</taxon>
        <taxon>Pezizomycotina</taxon>
        <taxon>Pezizomycetes</taxon>
        <taxon>Pezizales</taxon>
        <taxon>Ascobolaceae</taxon>
        <taxon>Ascobolus</taxon>
    </lineage>
</organism>
<dbReference type="Proteomes" id="UP000275078">
    <property type="component" value="Unassembled WGS sequence"/>
</dbReference>
<sequence length="276" mass="31263">MENSKLQFTKNSTDDNQFSTQNLYTGSQDYFIPAAAPLPAYGNEPSNSHTTLSYNNQFLPQNTMCGPELTSGLIWRNQTKQDNACDITQQPPHHSNIYSCPLGFNQPTQPYTYTAPLPYPYPTLNTDSRQLQATTIASLRLEPFNFEDPQDLPETAPVFPLSPSTPSIRTQAKHSDLPALEAQLNPRHQSQSPLELRLELAPAQEAHQHIDYKALLQKRKVKTCPIHGCNRSSVDMAFGRLDNLYVHLRSVHGVTVEKRGRRKRRMRSRGEVAHRK</sequence>
<protein>
    <submittedName>
        <fullName evidence="1">Uncharacterized protein</fullName>
    </submittedName>
</protein>
<dbReference type="AlphaFoldDB" id="A0A3N4I6Z2"/>
<reference evidence="1 2" key="1">
    <citation type="journal article" date="2018" name="Nat. Ecol. Evol.">
        <title>Pezizomycetes genomes reveal the molecular basis of ectomycorrhizal truffle lifestyle.</title>
        <authorList>
            <person name="Murat C."/>
            <person name="Payen T."/>
            <person name="Noel B."/>
            <person name="Kuo A."/>
            <person name="Morin E."/>
            <person name="Chen J."/>
            <person name="Kohler A."/>
            <person name="Krizsan K."/>
            <person name="Balestrini R."/>
            <person name="Da Silva C."/>
            <person name="Montanini B."/>
            <person name="Hainaut M."/>
            <person name="Levati E."/>
            <person name="Barry K.W."/>
            <person name="Belfiori B."/>
            <person name="Cichocki N."/>
            <person name="Clum A."/>
            <person name="Dockter R.B."/>
            <person name="Fauchery L."/>
            <person name="Guy J."/>
            <person name="Iotti M."/>
            <person name="Le Tacon F."/>
            <person name="Lindquist E.A."/>
            <person name="Lipzen A."/>
            <person name="Malagnac F."/>
            <person name="Mello A."/>
            <person name="Molinier V."/>
            <person name="Miyauchi S."/>
            <person name="Poulain J."/>
            <person name="Riccioni C."/>
            <person name="Rubini A."/>
            <person name="Sitrit Y."/>
            <person name="Splivallo R."/>
            <person name="Traeger S."/>
            <person name="Wang M."/>
            <person name="Zifcakova L."/>
            <person name="Wipf D."/>
            <person name="Zambonelli A."/>
            <person name="Paolocci F."/>
            <person name="Nowrousian M."/>
            <person name="Ottonello S."/>
            <person name="Baldrian P."/>
            <person name="Spatafora J.W."/>
            <person name="Henrissat B."/>
            <person name="Nagy L.G."/>
            <person name="Aury J.M."/>
            <person name="Wincker P."/>
            <person name="Grigoriev I.V."/>
            <person name="Bonfante P."/>
            <person name="Martin F.M."/>
        </authorList>
    </citation>
    <scope>NUCLEOTIDE SEQUENCE [LARGE SCALE GENOMIC DNA]</scope>
    <source>
        <strain evidence="1 2">RN42</strain>
    </source>
</reference>
<accession>A0A3N4I6Z2</accession>
<evidence type="ECO:0000313" key="1">
    <source>
        <dbReference type="EMBL" id="RPA77554.1"/>
    </source>
</evidence>
<proteinExistence type="predicted"/>
<gene>
    <name evidence="1" type="ORF">BJ508DRAFT_378801</name>
</gene>
<keyword evidence="2" id="KW-1185">Reference proteome</keyword>
<evidence type="ECO:0000313" key="2">
    <source>
        <dbReference type="Proteomes" id="UP000275078"/>
    </source>
</evidence>
<dbReference type="EMBL" id="ML119724">
    <property type="protein sequence ID" value="RPA77554.1"/>
    <property type="molecule type" value="Genomic_DNA"/>
</dbReference>
<name>A0A3N4I6Z2_ASCIM</name>